<gene>
    <name evidence="6" type="ORF">SAMN04488098_100741</name>
</gene>
<evidence type="ECO:0008006" key="8">
    <source>
        <dbReference type="Google" id="ProtNLM"/>
    </source>
</evidence>
<dbReference type="InterPro" id="IPR006879">
    <property type="entry name" value="YdjC-like"/>
</dbReference>
<keyword evidence="4" id="KW-0460">Magnesium</keyword>
<dbReference type="RefSeq" id="WP_091265319.1">
    <property type="nucleotide sequence ID" value="NZ_FNFK01000007.1"/>
</dbReference>
<dbReference type="GO" id="GO:0046872">
    <property type="term" value="F:metal ion binding"/>
    <property type="evidence" value="ECO:0007669"/>
    <property type="project" value="UniProtKB-KW"/>
</dbReference>
<dbReference type="EMBL" id="FNFK01000007">
    <property type="protein sequence ID" value="SDJ92372.1"/>
    <property type="molecule type" value="Genomic_DNA"/>
</dbReference>
<accession>A0A1G8XP01</accession>
<dbReference type="AlphaFoldDB" id="A0A1G8XP01"/>
<keyword evidence="3" id="KW-0378">Hydrolase</keyword>
<dbReference type="GO" id="GO:0000272">
    <property type="term" value="P:polysaccharide catabolic process"/>
    <property type="evidence" value="ECO:0007669"/>
    <property type="project" value="InterPro"/>
</dbReference>
<dbReference type="GO" id="GO:0019213">
    <property type="term" value="F:deacetylase activity"/>
    <property type="evidence" value="ECO:0007669"/>
    <property type="project" value="TreeGrafter"/>
</dbReference>
<sequence>MTKLIINADDFGYSKGINYGIVESHLSGAVTSTTMMANMPGLDHALKLIPSVPNLGIGVHLALTMGKPVSDGTDNLVDENGLFKKRAFYQTESADLDQLYIEWKAQIDKLLNLGVKLTHIDSHHYVHIMGEHAKVTEQLSKEYHLPIRVYGDVLERSAYPDCYVTEAFWNLFNFPAFKDMSRSFSEVQDTLFDVFKENAEKFNGYGTVEASCHPGFVDTEVYYQSSFHLPRMREVEVLCTQAFSQMLQSYGYDLSHYGTL</sequence>
<dbReference type="Proteomes" id="UP000199433">
    <property type="component" value="Unassembled WGS sequence"/>
</dbReference>
<keyword evidence="7" id="KW-1185">Reference proteome</keyword>
<dbReference type="Gene3D" id="3.20.20.370">
    <property type="entry name" value="Glycoside hydrolase/deacetylase"/>
    <property type="match status" value="1"/>
</dbReference>
<name>A0A1G8XP01_9LACT</name>
<proteinExistence type="predicted"/>
<keyword evidence="2" id="KW-0479">Metal-binding</keyword>
<dbReference type="STRING" id="426701.SAMN04488098_100741"/>
<dbReference type="OrthoDB" id="9774177at2"/>
<evidence type="ECO:0000313" key="7">
    <source>
        <dbReference type="Proteomes" id="UP000199433"/>
    </source>
</evidence>
<evidence type="ECO:0000256" key="4">
    <source>
        <dbReference type="ARBA" id="ARBA00022842"/>
    </source>
</evidence>
<evidence type="ECO:0000256" key="2">
    <source>
        <dbReference type="ARBA" id="ARBA00022723"/>
    </source>
</evidence>
<dbReference type="PANTHER" id="PTHR31609">
    <property type="entry name" value="YDJC DEACETYLASE FAMILY MEMBER"/>
    <property type="match status" value="1"/>
</dbReference>
<keyword evidence="5" id="KW-0119">Carbohydrate metabolism</keyword>
<protein>
    <recommendedName>
        <fullName evidence="8">Carbohydrate deacetylase</fullName>
    </recommendedName>
</protein>
<dbReference type="SUPFAM" id="SSF88713">
    <property type="entry name" value="Glycoside hydrolase/deacetylase"/>
    <property type="match status" value="1"/>
</dbReference>
<dbReference type="PANTHER" id="PTHR31609:SF1">
    <property type="entry name" value="CARBOHYDRATE DEACETYLASE"/>
    <property type="match status" value="1"/>
</dbReference>
<evidence type="ECO:0000313" key="6">
    <source>
        <dbReference type="EMBL" id="SDJ92372.1"/>
    </source>
</evidence>
<dbReference type="GO" id="GO:0016811">
    <property type="term" value="F:hydrolase activity, acting on carbon-nitrogen (but not peptide) bonds, in linear amides"/>
    <property type="evidence" value="ECO:0007669"/>
    <property type="project" value="InterPro"/>
</dbReference>
<organism evidence="6 7">
    <name type="scientific">Alkalibacterium thalassium</name>
    <dbReference type="NCBI Taxonomy" id="426701"/>
    <lineage>
        <taxon>Bacteria</taxon>
        <taxon>Bacillati</taxon>
        <taxon>Bacillota</taxon>
        <taxon>Bacilli</taxon>
        <taxon>Lactobacillales</taxon>
        <taxon>Carnobacteriaceae</taxon>
        <taxon>Alkalibacterium</taxon>
    </lineage>
</organism>
<dbReference type="InterPro" id="IPR022948">
    <property type="entry name" value="COD_ChbG_bac"/>
</dbReference>
<evidence type="ECO:0000256" key="1">
    <source>
        <dbReference type="ARBA" id="ARBA00001946"/>
    </source>
</evidence>
<dbReference type="InterPro" id="IPR011330">
    <property type="entry name" value="Glyco_hydro/deAcase_b/a-brl"/>
</dbReference>
<evidence type="ECO:0000256" key="5">
    <source>
        <dbReference type="ARBA" id="ARBA00023277"/>
    </source>
</evidence>
<reference evidence="7" key="1">
    <citation type="submission" date="2016-10" db="EMBL/GenBank/DDBJ databases">
        <authorList>
            <person name="Varghese N."/>
            <person name="Submissions S."/>
        </authorList>
    </citation>
    <scope>NUCLEOTIDE SEQUENCE [LARGE SCALE GENOMIC DNA]</scope>
    <source>
        <strain evidence="7">DSM 19181</strain>
    </source>
</reference>
<comment type="cofactor">
    <cofactor evidence="1">
        <name>Mg(2+)</name>
        <dbReference type="ChEBI" id="CHEBI:18420"/>
    </cofactor>
</comment>
<dbReference type="Pfam" id="PF04794">
    <property type="entry name" value="YdjC"/>
    <property type="match status" value="1"/>
</dbReference>
<evidence type="ECO:0000256" key="3">
    <source>
        <dbReference type="ARBA" id="ARBA00022801"/>
    </source>
</evidence>
<dbReference type="CDD" id="cd10803">
    <property type="entry name" value="YdjC_EF3048_like"/>
    <property type="match status" value="1"/>
</dbReference>